<gene>
    <name evidence="1" type="ORF">AA0113_g8203</name>
</gene>
<dbReference type="AlphaFoldDB" id="A0A4Q4RJW0"/>
<organism evidence="1 2">
    <name type="scientific">Alternaria arborescens</name>
    <dbReference type="NCBI Taxonomy" id="156630"/>
    <lineage>
        <taxon>Eukaryota</taxon>
        <taxon>Fungi</taxon>
        <taxon>Dikarya</taxon>
        <taxon>Ascomycota</taxon>
        <taxon>Pezizomycotina</taxon>
        <taxon>Dothideomycetes</taxon>
        <taxon>Pleosporomycetidae</taxon>
        <taxon>Pleosporales</taxon>
        <taxon>Pleosporineae</taxon>
        <taxon>Pleosporaceae</taxon>
        <taxon>Alternaria</taxon>
        <taxon>Alternaria sect. Alternaria</taxon>
    </lineage>
</organism>
<evidence type="ECO:0000313" key="2">
    <source>
        <dbReference type="Proteomes" id="UP000293823"/>
    </source>
</evidence>
<protein>
    <submittedName>
        <fullName evidence="1">Uncharacterized protein</fullName>
    </submittedName>
</protein>
<name>A0A4Q4RJW0_9PLEO</name>
<accession>A0A4Q4RJW0</accession>
<evidence type="ECO:0000313" key="1">
    <source>
        <dbReference type="EMBL" id="RYO57149.1"/>
    </source>
</evidence>
<proteinExistence type="predicted"/>
<keyword evidence="2" id="KW-1185">Reference proteome</keyword>
<sequence length="52" mass="5896">MTFFRDGMVDGCLYEVPGVGDLVFEGTRMAGGNLEDDLKEEWDGFVTEAYRR</sequence>
<dbReference type="Proteomes" id="UP000293823">
    <property type="component" value="Unassembled WGS sequence"/>
</dbReference>
<reference evidence="2" key="1">
    <citation type="journal article" date="2019" name="bioRxiv">
        <title>Genomics, evolutionary history and diagnostics of the Alternaria alternata species group including apple and Asian pear pathotypes.</title>
        <authorList>
            <person name="Armitage A.D."/>
            <person name="Cockerton H.M."/>
            <person name="Sreenivasaprasad S."/>
            <person name="Woodhall J.W."/>
            <person name="Lane C.R."/>
            <person name="Harrison R.J."/>
            <person name="Clarkson J.P."/>
        </authorList>
    </citation>
    <scope>NUCLEOTIDE SEQUENCE [LARGE SCALE GENOMIC DNA]</scope>
    <source>
        <strain evidence="2">RGR 97.0016</strain>
    </source>
</reference>
<dbReference type="EMBL" id="PEJP01000033">
    <property type="protein sequence ID" value="RYO57149.1"/>
    <property type="molecule type" value="Genomic_DNA"/>
</dbReference>
<comment type="caution">
    <text evidence="1">The sequence shown here is derived from an EMBL/GenBank/DDBJ whole genome shotgun (WGS) entry which is preliminary data.</text>
</comment>